<dbReference type="Proteomes" id="UP001230188">
    <property type="component" value="Unassembled WGS sequence"/>
</dbReference>
<dbReference type="InterPro" id="IPR003960">
    <property type="entry name" value="ATPase_AAA_CS"/>
</dbReference>
<dbReference type="InterPro" id="IPR015415">
    <property type="entry name" value="Spast_Vps4_C"/>
</dbReference>
<keyword evidence="3 4" id="KW-0067">ATP-binding</keyword>
<dbReference type="AlphaFoldDB" id="A0AAD7XN74"/>
<dbReference type="GO" id="GO:0005524">
    <property type="term" value="F:ATP binding"/>
    <property type="evidence" value="ECO:0007669"/>
    <property type="project" value="UniProtKB-KW"/>
</dbReference>
<dbReference type="FunFam" id="3.40.50.300:FF:000093">
    <property type="entry name" value="Fidgetin-like 1"/>
    <property type="match status" value="1"/>
</dbReference>
<dbReference type="PANTHER" id="PTHR23074">
    <property type="entry name" value="AAA DOMAIN-CONTAINING"/>
    <property type="match status" value="1"/>
</dbReference>
<reference evidence="7" key="1">
    <citation type="submission" date="2023-01" db="EMBL/GenBank/DDBJ databases">
        <title>Metagenome sequencing of chrysophaentin producing Chrysophaeum taylorii.</title>
        <authorList>
            <person name="Davison J."/>
            <person name="Bewley C."/>
        </authorList>
    </citation>
    <scope>NUCLEOTIDE SEQUENCE</scope>
    <source>
        <strain evidence="7">NIES-1699</strain>
    </source>
</reference>
<dbReference type="Gene3D" id="3.40.50.300">
    <property type="entry name" value="P-loop containing nucleotide triphosphate hydrolases"/>
    <property type="match status" value="1"/>
</dbReference>
<evidence type="ECO:0000259" key="6">
    <source>
        <dbReference type="SMART" id="SM00382"/>
    </source>
</evidence>
<evidence type="ECO:0000313" key="7">
    <source>
        <dbReference type="EMBL" id="KAJ8605311.1"/>
    </source>
</evidence>
<feature type="compositionally biased region" description="Acidic residues" evidence="5">
    <location>
        <begin position="138"/>
        <end position="147"/>
    </location>
</feature>
<evidence type="ECO:0000313" key="8">
    <source>
        <dbReference type="Proteomes" id="UP001230188"/>
    </source>
</evidence>
<dbReference type="FunFam" id="1.10.8.60:FF:000022">
    <property type="entry name" value="Fidgetin like 1"/>
    <property type="match status" value="1"/>
</dbReference>
<organism evidence="7 8">
    <name type="scientific">Chrysophaeum taylorii</name>
    <dbReference type="NCBI Taxonomy" id="2483200"/>
    <lineage>
        <taxon>Eukaryota</taxon>
        <taxon>Sar</taxon>
        <taxon>Stramenopiles</taxon>
        <taxon>Ochrophyta</taxon>
        <taxon>Pelagophyceae</taxon>
        <taxon>Pelagomonadales</taxon>
        <taxon>Pelagomonadaceae</taxon>
        <taxon>Chrysophaeum</taxon>
    </lineage>
</organism>
<feature type="region of interest" description="Disordered" evidence="5">
    <location>
        <begin position="107"/>
        <end position="196"/>
    </location>
</feature>
<evidence type="ECO:0000256" key="5">
    <source>
        <dbReference type="SAM" id="MobiDB-lite"/>
    </source>
</evidence>
<accession>A0AAD7XN74</accession>
<protein>
    <recommendedName>
        <fullName evidence="6">AAA+ ATPase domain-containing protein</fullName>
    </recommendedName>
</protein>
<dbReference type="Pfam" id="PF09336">
    <property type="entry name" value="Vps4_C"/>
    <property type="match status" value="1"/>
</dbReference>
<dbReference type="SUPFAM" id="SSF52540">
    <property type="entry name" value="P-loop containing nucleoside triphosphate hydrolases"/>
    <property type="match status" value="1"/>
</dbReference>
<evidence type="ECO:0000256" key="3">
    <source>
        <dbReference type="ARBA" id="ARBA00022840"/>
    </source>
</evidence>
<evidence type="ECO:0000256" key="2">
    <source>
        <dbReference type="ARBA" id="ARBA00022741"/>
    </source>
</evidence>
<evidence type="ECO:0000256" key="4">
    <source>
        <dbReference type="RuleBase" id="RU003651"/>
    </source>
</evidence>
<dbReference type="PROSITE" id="PS00674">
    <property type="entry name" value="AAA"/>
    <property type="match status" value="1"/>
</dbReference>
<feature type="compositionally biased region" description="Polar residues" evidence="5">
    <location>
        <begin position="118"/>
        <end position="127"/>
    </location>
</feature>
<dbReference type="Gene3D" id="1.10.8.60">
    <property type="match status" value="1"/>
</dbReference>
<feature type="compositionally biased region" description="Low complexity" evidence="5">
    <location>
        <begin position="176"/>
        <end position="186"/>
    </location>
</feature>
<dbReference type="InterPro" id="IPR041569">
    <property type="entry name" value="AAA_lid_3"/>
</dbReference>
<dbReference type="InterPro" id="IPR003593">
    <property type="entry name" value="AAA+_ATPase"/>
</dbReference>
<name>A0AAD7XN74_9STRA</name>
<evidence type="ECO:0000256" key="1">
    <source>
        <dbReference type="ARBA" id="ARBA00006914"/>
    </source>
</evidence>
<dbReference type="InterPro" id="IPR003959">
    <property type="entry name" value="ATPase_AAA_core"/>
</dbReference>
<comment type="caution">
    <text evidence="7">The sequence shown here is derived from an EMBL/GenBank/DDBJ whole genome shotgun (WGS) entry which is preliminary data.</text>
</comment>
<comment type="similarity">
    <text evidence="1 4">Belongs to the AAA ATPase family.</text>
</comment>
<feature type="domain" description="AAA+ ATPase" evidence="6">
    <location>
        <begin position="253"/>
        <end position="390"/>
    </location>
</feature>
<dbReference type="Pfam" id="PF17862">
    <property type="entry name" value="AAA_lid_3"/>
    <property type="match status" value="1"/>
</dbReference>
<gene>
    <name evidence="7" type="ORF">CTAYLR_002339</name>
</gene>
<dbReference type="SMART" id="SM00382">
    <property type="entry name" value="AAA"/>
    <property type="match status" value="1"/>
</dbReference>
<sequence length="497" mass="55785">MLGGLPSEFVAVVKAEEEATDVWDKLNYAFAALEVLDAVPASKRPPLFEALKRDRTRRFRDLSCEAALATEERGPVLRMEEVTLWETEEEMRRDAPWLFDEPGVDAATQTSTERRHAGTQTAAASSRSIRDMMGAPREEEEEEEEEVLVPPARRRQEQQHRQPSRKKFRVPTPTGQQQQQQQQQQQEKAPEVPERLKQCDPELVKRIENEIMDRGDAVTFDDVAGLEGAKGAIREMVIWPMRRPELFTGLRAVPKGMLLFGPPGTGKTLIGRAIASSCEATFFSISASSLVSKWIGESEKLVRALFAVAGYREPSVVFVDEVDSLLSQRSSDENEASRRLKTEFLVQLEGVDSSKAKERVLVVGATNRPQELDEAARRRFVKRFHVPLPDATARYVLFSRLLSKNNNTLSDPELRHLVDRTHGFSGADVRNLCQEAAMGPMRDVGSRLFGAADQDDVAIPPIAFSHFEAALRITRASVSPADLVGYDEWDRQFGTQR</sequence>
<proteinExistence type="inferred from homology"/>
<dbReference type="GO" id="GO:0016887">
    <property type="term" value="F:ATP hydrolysis activity"/>
    <property type="evidence" value="ECO:0007669"/>
    <property type="project" value="InterPro"/>
</dbReference>
<dbReference type="Pfam" id="PF00004">
    <property type="entry name" value="AAA"/>
    <property type="match status" value="1"/>
</dbReference>
<dbReference type="PANTHER" id="PTHR23074:SF17">
    <property type="entry name" value="FIDGETIN-LIKE PROTEIN 1"/>
    <property type="match status" value="1"/>
</dbReference>
<keyword evidence="8" id="KW-1185">Reference proteome</keyword>
<dbReference type="InterPro" id="IPR027417">
    <property type="entry name" value="P-loop_NTPase"/>
</dbReference>
<keyword evidence="2 4" id="KW-0547">Nucleotide-binding</keyword>
<dbReference type="InterPro" id="IPR050304">
    <property type="entry name" value="MT-severing_AAA_ATPase"/>
</dbReference>
<dbReference type="EMBL" id="JAQMWT010000316">
    <property type="protein sequence ID" value="KAJ8605311.1"/>
    <property type="molecule type" value="Genomic_DNA"/>
</dbReference>